<evidence type="ECO:0000256" key="1">
    <source>
        <dbReference type="ARBA" id="ARBA00038158"/>
    </source>
</evidence>
<keyword evidence="4" id="KW-0489">Methyltransferase</keyword>
<name>F0XPG5_GROCL</name>
<keyword evidence="4" id="KW-0808">Transferase</keyword>
<dbReference type="InterPro" id="IPR013216">
    <property type="entry name" value="Methyltransf_11"/>
</dbReference>
<dbReference type="EMBL" id="GL629801">
    <property type="protein sequence ID" value="EFX00536.1"/>
    <property type="molecule type" value="Genomic_DNA"/>
</dbReference>
<protein>
    <submittedName>
        <fullName evidence="4">Methyltransferase type 11</fullName>
    </submittedName>
</protein>
<dbReference type="Gene3D" id="3.40.50.150">
    <property type="entry name" value="Vaccinia Virus protein VP39"/>
    <property type="match status" value="1"/>
</dbReference>
<organism evidence="5">
    <name type="scientific">Grosmannia clavigera (strain kw1407 / UAMH 11150)</name>
    <name type="common">Blue stain fungus</name>
    <name type="synonym">Graphiocladiella clavigera</name>
    <dbReference type="NCBI Taxonomy" id="655863"/>
    <lineage>
        <taxon>Eukaryota</taxon>
        <taxon>Fungi</taxon>
        <taxon>Dikarya</taxon>
        <taxon>Ascomycota</taxon>
        <taxon>Pezizomycotina</taxon>
        <taxon>Sordariomycetes</taxon>
        <taxon>Sordariomycetidae</taxon>
        <taxon>Ophiostomatales</taxon>
        <taxon>Ophiostomataceae</taxon>
        <taxon>Leptographium</taxon>
    </lineage>
</organism>
<dbReference type="GO" id="GO:0008757">
    <property type="term" value="F:S-adenosylmethionine-dependent methyltransferase activity"/>
    <property type="evidence" value="ECO:0007669"/>
    <property type="project" value="InterPro"/>
</dbReference>
<dbReference type="HOGENOM" id="CLU_010595_0_0_1"/>
<comment type="similarity">
    <text evidence="1">Belongs to the methyltransferase superfamily. LaeA methyltransferase family.</text>
</comment>
<dbReference type="InterPro" id="IPR029063">
    <property type="entry name" value="SAM-dependent_MTases_sf"/>
</dbReference>
<reference evidence="4 5" key="1">
    <citation type="journal article" date="2011" name="Proc. Natl. Acad. Sci. U.S.A.">
        <title>Genome and transcriptome analyses of the mountain pine beetle-fungal symbiont Grosmannia clavigera, a lodgepole pine pathogen.</title>
        <authorList>
            <person name="DiGuistini S."/>
            <person name="Wang Y."/>
            <person name="Liao N.Y."/>
            <person name="Taylor G."/>
            <person name="Tanguay P."/>
            <person name="Feau N."/>
            <person name="Henrissat B."/>
            <person name="Chan S.K."/>
            <person name="Hesse-Orce U."/>
            <person name="Alamouti S.M."/>
            <person name="Tsui C.K.M."/>
            <person name="Docking R.T."/>
            <person name="Levasseur A."/>
            <person name="Haridas S."/>
            <person name="Robertson G."/>
            <person name="Birol I."/>
            <person name="Holt R.A."/>
            <person name="Marra M.A."/>
            <person name="Hamelin R.C."/>
            <person name="Hirst M."/>
            <person name="Jones S.J.M."/>
            <person name="Bohlmann J."/>
            <person name="Breuil C."/>
        </authorList>
    </citation>
    <scope>NUCLEOTIDE SEQUENCE [LARGE SCALE GENOMIC DNA]</scope>
    <source>
        <strain evidence="5">kw1407 / UAMH 11150</strain>
    </source>
</reference>
<evidence type="ECO:0000313" key="4">
    <source>
        <dbReference type="EMBL" id="EFX00536.1"/>
    </source>
</evidence>
<evidence type="ECO:0000256" key="2">
    <source>
        <dbReference type="SAM" id="MobiDB-lite"/>
    </source>
</evidence>
<accession>F0XPG5</accession>
<dbReference type="SUPFAM" id="SSF53335">
    <property type="entry name" value="S-adenosyl-L-methionine-dependent methyltransferases"/>
    <property type="match status" value="1"/>
</dbReference>
<dbReference type="RefSeq" id="XP_014170018.1">
    <property type="nucleotide sequence ID" value="XM_014314543.1"/>
</dbReference>
<dbReference type="PANTHER" id="PTHR43591">
    <property type="entry name" value="METHYLTRANSFERASE"/>
    <property type="match status" value="1"/>
</dbReference>
<dbReference type="AlphaFoldDB" id="F0XPG5"/>
<evidence type="ECO:0000313" key="5">
    <source>
        <dbReference type="Proteomes" id="UP000007796"/>
    </source>
</evidence>
<dbReference type="GO" id="GO:0032259">
    <property type="term" value="P:methylation"/>
    <property type="evidence" value="ECO:0007669"/>
    <property type="project" value="UniProtKB-KW"/>
</dbReference>
<feature type="region of interest" description="Disordered" evidence="2">
    <location>
        <begin position="1"/>
        <end position="32"/>
    </location>
</feature>
<dbReference type="STRING" id="655863.F0XPG5"/>
<keyword evidence="5" id="KW-1185">Reference proteome</keyword>
<gene>
    <name evidence="4" type="ORF">CMQ_7538</name>
</gene>
<sequence>MTDPQARTGNAFPAAPPASPPHSTSTTEPLIQFQSPQVWTELNVSEDDDDSALGDDSASSTESLASSIRKYRVLNGRTYHHNQDETHYWGPNDDRQNNTLDLGSGRALLSIQMDDFTKPWMFDDNSFDYVHLRWLVGSVENWTDLFKEAYRVLKPGGYIETFDLDGNITSDDGTVTEKTAISQWGFIFQEGARKLGSRASYNPIGEGLQHRALVDAGFANITEKPFKLPTSEWHDDPILHEAGQFSRATIMNDIEGFIGMMATQLGWTTEEISVYSAHLRRELRSLKIHAYFNVCAAYAQKPVDV</sequence>
<dbReference type="PANTHER" id="PTHR43591:SF10">
    <property type="entry name" value="ABC TRANSMEMBRANE TYPE-1 DOMAIN-CONTAINING PROTEIN-RELATED"/>
    <property type="match status" value="1"/>
</dbReference>
<dbReference type="eggNOG" id="ENOG502QSKG">
    <property type="taxonomic scope" value="Eukaryota"/>
</dbReference>
<evidence type="ECO:0000259" key="3">
    <source>
        <dbReference type="Pfam" id="PF08241"/>
    </source>
</evidence>
<proteinExistence type="inferred from homology"/>
<dbReference type="Pfam" id="PF08241">
    <property type="entry name" value="Methyltransf_11"/>
    <property type="match status" value="1"/>
</dbReference>
<dbReference type="InParanoid" id="F0XPG5"/>
<feature type="domain" description="Methyltransferase type 11" evidence="3">
    <location>
        <begin position="110"/>
        <end position="159"/>
    </location>
</feature>
<dbReference type="CDD" id="cd02440">
    <property type="entry name" value="AdoMet_MTases"/>
    <property type="match status" value="1"/>
</dbReference>
<dbReference type="Proteomes" id="UP000007796">
    <property type="component" value="Unassembled WGS sequence"/>
</dbReference>
<dbReference type="OrthoDB" id="2013972at2759"/>
<dbReference type="GeneID" id="25981093"/>